<evidence type="ECO:0000256" key="5">
    <source>
        <dbReference type="ARBA" id="ARBA00029454"/>
    </source>
</evidence>
<dbReference type="InterPro" id="IPR025110">
    <property type="entry name" value="AMP-bd_C"/>
</dbReference>
<dbReference type="GO" id="GO:0043041">
    <property type="term" value="P:amino acid activation for nonribosomal peptide biosynthetic process"/>
    <property type="evidence" value="ECO:0007669"/>
    <property type="project" value="TreeGrafter"/>
</dbReference>
<dbReference type="GO" id="GO:0031177">
    <property type="term" value="F:phosphopantetheine binding"/>
    <property type="evidence" value="ECO:0007669"/>
    <property type="project" value="InterPro"/>
</dbReference>
<dbReference type="InterPro" id="IPR001242">
    <property type="entry name" value="Condensation_dom"/>
</dbReference>
<keyword evidence="2" id="KW-0596">Phosphopantetheine</keyword>
<dbReference type="EMBL" id="ML993852">
    <property type="protein sequence ID" value="KAF2205603.1"/>
    <property type="molecule type" value="Genomic_DNA"/>
</dbReference>
<feature type="domain" description="Carrier" evidence="7">
    <location>
        <begin position="3737"/>
        <end position="3814"/>
    </location>
</feature>
<dbReference type="Pfam" id="PF13193">
    <property type="entry name" value="AMP-binding_C"/>
    <property type="match status" value="1"/>
</dbReference>
<feature type="domain" description="Carrier" evidence="7">
    <location>
        <begin position="4292"/>
        <end position="4368"/>
    </location>
</feature>
<dbReference type="SUPFAM" id="SSF47336">
    <property type="entry name" value="ACP-like"/>
    <property type="match status" value="6"/>
</dbReference>
<dbReference type="InterPro" id="IPR020845">
    <property type="entry name" value="AMP-binding_CS"/>
</dbReference>
<dbReference type="Gene3D" id="3.30.559.30">
    <property type="entry name" value="Nonribosomal peptide synthetase, condensation domain"/>
    <property type="match status" value="6"/>
</dbReference>
<feature type="region of interest" description="Disordered" evidence="6">
    <location>
        <begin position="1"/>
        <end position="20"/>
    </location>
</feature>
<evidence type="ECO:0000256" key="4">
    <source>
        <dbReference type="ARBA" id="ARBA00022598"/>
    </source>
</evidence>
<dbReference type="Gene3D" id="1.10.1200.10">
    <property type="entry name" value="ACP-like"/>
    <property type="match status" value="6"/>
</dbReference>
<feature type="domain" description="Carrier" evidence="7">
    <location>
        <begin position="2657"/>
        <end position="2733"/>
    </location>
</feature>
<dbReference type="Gene3D" id="3.30.300.30">
    <property type="match status" value="4"/>
</dbReference>
<dbReference type="InterPro" id="IPR006162">
    <property type="entry name" value="Ppantetheine_attach_site"/>
</dbReference>
<name>A0A9P4JZY5_9PLEO</name>
<dbReference type="InterPro" id="IPR009081">
    <property type="entry name" value="PP-bd_ACP"/>
</dbReference>
<dbReference type="PANTHER" id="PTHR45527:SF1">
    <property type="entry name" value="FATTY ACID SYNTHASE"/>
    <property type="match status" value="1"/>
</dbReference>
<evidence type="ECO:0000259" key="7">
    <source>
        <dbReference type="PROSITE" id="PS50075"/>
    </source>
</evidence>
<keyword evidence="9" id="KW-1185">Reference proteome</keyword>
<dbReference type="FunFam" id="3.30.300.30:FF:000015">
    <property type="entry name" value="Nonribosomal peptide synthase SidD"/>
    <property type="match status" value="2"/>
</dbReference>
<evidence type="ECO:0000256" key="3">
    <source>
        <dbReference type="ARBA" id="ARBA00022553"/>
    </source>
</evidence>
<protein>
    <submittedName>
        <fullName evidence="8">Nonribosomal peptide synthetase-like protein 2</fullName>
    </submittedName>
</protein>
<dbReference type="SUPFAM" id="SSF56801">
    <property type="entry name" value="Acetyl-CoA synthetase-like"/>
    <property type="match status" value="4"/>
</dbReference>
<dbReference type="GO" id="GO:0005737">
    <property type="term" value="C:cytoplasm"/>
    <property type="evidence" value="ECO:0007669"/>
    <property type="project" value="TreeGrafter"/>
</dbReference>
<dbReference type="SMART" id="SM00823">
    <property type="entry name" value="PKS_PP"/>
    <property type="match status" value="5"/>
</dbReference>
<evidence type="ECO:0000313" key="9">
    <source>
        <dbReference type="Proteomes" id="UP000799536"/>
    </source>
</evidence>
<reference evidence="8" key="1">
    <citation type="journal article" date="2020" name="Stud. Mycol.">
        <title>101 Dothideomycetes genomes: a test case for predicting lifestyles and emergence of pathogens.</title>
        <authorList>
            <person name="Haridas S."/>
            <person name="Albert R."/>
            <person name="Binder M."/>
            <person name="Bloem J."/>
            <person name="Labutti K."/>
            <person name="Salamov A."/>
            <person name="Andreopoulos B."/>
            <person name="Baker S."/>
            <person name="Barry K."/>
            <person name="Bills G."/>
            <person name="Bluhm B."/>
            <person name="Cannon C."/>
            <person name="Castanera R."/>
            <person name="Culley D."/>
            <person name="Daum C."/>
            <person name="Ezra D."/>
            <person name="Gonzalez J."/>
            <person name="Henrissat B."/>
            <person name="Kuo A."/>
            <person name="Liang C."/>
            <person name="Lipzen A."/>
            <person name="Lutzoni F."/>
            <person name="Magnuson J."/>
            <person name="Mondo S."/>
            <person name="Nolan M."/>
            <person name="Ohm R."/>
            <person name="Pangilinan J."/>
            <person name="Park H.-J."/>
            <person name="Ramirez L."/>
            <person name="Alfaro M."/>
            <person name="Sun H."/>
            <person name="Tritt A."/>
            <person name="Yoshinaga Y."/>
            <person name="Zwiers L.-H."/>
            <person name="Turgeon B."/>
            <person name="Goodwin S."/>
            <person name="Spatafora J."/>
            <person name="Crous P."/>
            <person name="Grigoriev I."/>
        </authorList>
    </citation>
    <scope>NUCLEOTIDE SEQUENCE</scope>
    <source>
        <strain evidence="8">ATCC 74209</strain>
    </source>
</reference>
<keyword evidence="4" id="KW-0436">Ligase</keyword>
<dbReference type="PROSITE" id="PS00012">
    <property type="entry name" value="PHOSPHOPANTETHEINE"/>
    <property type="match status" value="4"/>
</dbReference>
<sequence length="5392" mass="596726">MASESHSGLSILNQPPSQLEGPQLLHDLVRKTSTTGVPAIDFLENGTTRRTLSYESLHSLSDGLAGRICHLLKGLEHGSPIVPLLLPQSLELYITQLAILKAGKAFCPLNLDAPAERVKFILKDVSANLLITTSLLKDTLPPIEDVRLLVIDEELYKCEEEYEVEGVEVQPEDLAYVLYTSGSTGLPKAVSLPHRAVTQSLLAHDRHIPSFSRFLQFAAPTFDVSIFEVFFPLFRGCTLVGCSRAQMLNDLPAAINELEVDAAELTPTVAGNLLRGRESVPGLKLLLTIGEMLTQHIVQEYGGSESRKSILWGMYGPTEAAIHCTLQPAFQSASSPGNIGFPFDTVSAFIVEPVSDGKSPSEISVIPIGETGELVVGGQQVAREYLNRPEITAAAFIHHPDYGYLYRTGDKARVMPDGTLECLGRIVSGQVKLRGQRIELGEVEQIISKVDGCHVAVALVIGDNLVVFCAADENESVKQKAMETCKRWLPNYMVPSEIVFLNRLPQLPSGKADKKALEAMYLPKQEEANTSSFEVADETSQAILDVVEEVLQRKVSPNTSLSSVGLDSLRSIRLASLLRGKGHTLGAVDVLSATRFTDLIAICKHNLEASKEAPLTTYHSSCKETTFDAPELREFQSQIADIIPCTPLQEAMLAETMARPDAYCNWVEIELDCSYTFADIKRFLDQLANVNEILRSGFLIRSTTTDSFAQVIWNDLARSQIVEVTQFSKHYSLGSTESLLRPLTIQVNAALQKPRLLFQIPHALYDGWSFDLLLRDLHNIVEGLPLSSRPQYREVVNYYSKIRYRGGLDPSIEYWKRLLEAYHPTPLPNFHGKSVPDNQLRILSGKCGIDVKAIRDCAQEWKINPQVFFQAALAYLTGSYTNTTDVVIGTVTSGRTIPVTGIDEIMGPCIASLPLRVNLSTGLTVKDILDNIHSSNRTMLEHCTIPLRDIKKVCNLRPGLRLFDVLFVWQESLLSDDGDSLAIRTIDSADDLEFKLTLEIEPRKDGIFFKATYDPATIPDAQIRHLTRQMDELVNYFTKNGAFPKERIVDCFSVQTRSIVNPNPLSACIDAGPTSFIERWAAESPEKEALVFGTVVEGAMVEKENISYKTLNNRANRLARKLVHLGVSPNGLVGVLLDKSVNLYVSILAVLKAGAGYLPITPQTPPERVDKILREAGVTFCISESQFSERLPQNGAWTALDLDRMDLSEVSDANLGIPFNGSHLAYVIFTSGSTGTPKGVQVTLKNLMSNLRALSKIYPTSDGPRLLQSCSQGFDVSVFEIFFTWCSGMCLCSATKDDLFYNFEGAINQLRITHLSLTPTVAALADADNVPKVKFLVCAGESLSEHVKKQWAGKGLCNGYGPSETTNIVTLRYPVKTEDASNNIGRPLETSSAFIIEPNDNSIIPRGGVGELCFGGEQICRGYLNRPDLNAIRFINHPTYGRIYRTGDLGLLLPDDSILFYGRFDDQVKIRGQRVELGEINSNIFDLDFVSDCMCVVLGQSDASQRLVAFWVPSDSTDNQFSVLSPERYSSQVVTIFETLALKLPEYMIPTNVIPISQLPTTQQSKVDKAILMNAFQGLSSSFLESTARQSSSIDELGEMTDDEKKIAAALARAVGALESEIHQNSSFFSLGLDSISAIAFSRFLRESGFDHVPVSVLLQNPTISRLSSQIRKSSAIAEANVVTDFSHILRPELLSRIQSDFQKAGKRVERVLPCTPLQEAMLSSIGSASGSAYCNTMIFELTGDISGLQQAWATVFKRHEILRTSFIPTEDSEYAFVQVITPYESHEWDYLETKESVFSDTVEEYVQSAIPRLLQSSQPPVKLTYIQMGDATKLMFCCHHALYDGVAMSQLLHEVEAIYKGIELPLPVGYDGYLKHMLSQNLTEADKFWRKSLSEFEPSFFPDLTGKSVKVESGKSSHSTLVWHLNVAHKEAVGASQQASVSLLPMMQAVWAKLLHFYFGENDLCFGNVVSGRTLPEPDLERLVAPCFNTLPVRVNFDFGKSNSELIRHLHHLNLESMPFQLTPLRRIQTKARKESGHIFDTLFILQQPSQGLDSSIWKLEEDVGDMDVPVVCEISPDNAADTLTLKLHYQHSLLREREAEVIAEAFNYALISCVRFPQLPARDTMGFPSQLLANYNVDYSTFDRPSGPLLHSAFEHNAVARPESTALEFQLDTGEKEVWTFKFLNERANQIAHALIEHGIQIEDVIPVCMGKSSQYYASILGVLKAGAAFAPFHPELPDARKEYMLSEIKGKVLLCVDDSPLSWCGDVPTLNVDSVDAYSKENPTIQNLAPTNLAYCLYTSGSTGLPKAVKMEHRSPIQTVESSRSLLPWNHDTRLLQYAAITFDMCYYDCFIAWTFGFCLCAASQDALLNNVVGVINSMEATLLDLTPSVAAGISKADVPTVKYLYCIGEAMRPEIVQRWEGDCVNSYGPTEAAFCVTIFPVSKDVKTTIIGKPFPTTSFTVFPKQGERALPVFGVGELYIGGAQVARGYSNPSLTESRFVQRNGQRFYKSGDMVRMLVGGNFEFVGRADDQVKIRGLRVELGEINNVLQDSDESITSVTTQILKKDENAKEQLVAFLTPIKSVDGETAATLRNKASQAARSSLPSYMVPQFFIFVDKIPLSRAGKVDKAALTRIFRESEDSQLGADGADSVDHEWTETQSEIRAIFSRLSKTPIEQINPNTTVHQLGLDSISAVQIAAGLRRKGYTISATDVLKNPSCYSLAPVLSSSNDSPISKVGEYDFSSFEQKAQPEICEAYGISPDAIEAVRPCTPLQKGMVSQFISKEGGFYFNYLQLQLDAHVNTAKLQTAWQNVMEKHRMLRTGFVQLQDKVHPFAMVHYKPSSVALPWQETKGQEYPSEEASAWLQASAAETVSNVHLPLWRIRITEENGLKLIDFAMFHALFDAQSLQAIFDDVAAAYYGLSGSSPVPLEPVLATILNSSSADDLEQMRFWRELGPKAAPTRFPNMAPLRLNHSPPAVLSKSCSRSLADIEAGCRQSGITVQAAGLASWASILSAYTGEASVTCGIVLSGRTFESSESAVFPCITTVPFVCRIEENKKAILNQVMSLTAAILKYQFLPINEIQKEMGYPNEPLFDSIFVYQKTANQKSEHELWQVVDEKATVDFPVSIELEPKEGGLEYRLTFLPHIVPQEQAHLILEQLDYFFNGFVFPEASGLNATQYSPLLYSITPAKEPTLPSEATLLHHFVEISAQMYPTRIALEFATSIHHGKYSSKWLNYEQLDAEANRIANMLSSRGVQPGSLVGICFDKCAEASIAIIGILKAGCAFVALDPGAPVARKAYIVKDSGATLVLSMKTTSRDLVSKVEAQVVNLDEVKLASVSTRKPLLRRPIMPQDRSYCLYTSGTTGNPKGCELTHENAVQAMLAFQRLFADHWDENSRWLQFASFHFDVSVLEQFWTWSVGIRLVSAPRDVIFEDLANSIRVLGVTHIDLTPSLARILHPDDVPSLCKGVFITGGESLKQEILDAWGAKGVIYNGYGPTEATIGVTMYPRVPQNGKPSNIGPAFDNVGSYVLRPNSDIPVLRGGIGELCVSGKLVGKGYLNRPELTEERFAHLKRFDERVYRTGDLVRILHDNTFDFLGRADDQVKLRGQRLEIGEINFVIKQSATGIFDVATLVLKHPKQQKEQLVAFVATGMKSSKEPEIILDPVQELATAREMCREKLPGYMIPTHFVALTAMPLSPNNKADGRKLKDMYQALSVTDLQLLSGLSSGKDEAWSQDEQKIRDVLAEVTGIDIKDVRRSSSFFELGLDSISAITFAQRLKQVRFRNAQASLIMKNTSISRLAKALSDKSGHSDENASIMAAQQSITAIQHRHRRAVAEALGVDARDIEALAPTTPLQQGMIARSLESEQALYFNAFHFKLAQGVKEEKLSDSWKTMFQTTQILRTRFANTEDGFVQAVLRKPAFPWKAASVDDSSKVDTTLNYLQQEWRSQNRVVMKRPFELVLLTTPSARIMVIHIFHALYDGNSIGLVLKAVLDIYHSRWNGDSGPAFQTALPYGPLRISEGAKEFWQKHMYGASSQPLPTLSSECKPAIMITREVGGLSGYEATRRKLNVTPLAIVQACWATVLQTYFKGATTLGMVLAGRSLDFDGAERVIGPLFNTIPYHHRVSAGDKWSAVIKQCHDFNVASHSYQHTPLRDIRKWCKTGANQPLFDNLFVYQQDTRNTKVAEKNDLWELIDDDSDPDYPLAIEVEQRGAAMLKLTLVAKGNVIDEGMAGALLDQFERGLRQVLENSDRPVGSVKAEEEIEDQEEADEEIIMGGLDAASDFKWTEKATAIREEIANLAEARTEEVSESTSILELGLDSIDAIKLSSKLKKRGIDLNVSAIMRGLTITNMVLQISNNSPEKFAEASDMVFRSHKRRLEKYLHRKGLASEDIERILPLTPLQEAMVAEMLASEYKRYYNHDVVKVDSSVNIQQLQQAWNTVIKRSPILRTSFIEVDDPNIDFSYAQVIHKASASQWLETETNDSDFAALIESVRKGVANSTTETPLFKVRHIKCQGQSYLVLTIAHALYDGWSLGLLHEDIHYAYSGQFKPRPDYEPALREILTTSGSDAAAFWRDYLSDAKGILFPRRQHAGINRVHRDESSSKIPLSQITSFTRKNNLTLQTLGQTVYSLVLASYLQSLDVVFGSVLSGRDNDAMQDILFPTMNTVAIRTILHGTKREMLRYVQDNFTAVKQWQHFPLRKAQGVAGVKGALFDTLFIYQKRVEGGGTDANRLYESVQGQSDVEYPVCVEMEIVEDALVWRCACKEEAFSEMDTKDLLKKLDQVLKDMIERVDEATVTFGEAGTAIGGLPAFTDGDDSGFEDLTESSPDITRPTSSQASPATAQVIREILAFVSKVPEDEITDDMTIFHIGLDSISAIKVSSLLRKRSIVLSVGDMLRAGTVEKMAQVADDRNVSSEQVQDDGDETLSIILKDVEEEECIRRSGVAPEEVEQVFPASAGQIYMLSTWLNSRGTVFYPEFKFVINGALGFKDLQQAWEKLIATHSILRTTFVATQSSATPYAQLVLRYTKTSIFDTTNLNEEAECKMIRETSSKQPFVSVFATQSQPGWALKLKIHHALYDGVSLPELMRQLQDLCNGKQLPPQPNTLRNFLAATTNETVLAKRREFWTSYLKGVSQASLPQPSQISGARTEVFTPALIPSIHSLEQLSRKHGLSVQSLFVAVYSKIYAALLHTPDAQDVVIGIYLANRSHAISGLSSAAVPTVNLVPLRVSAPLGTSLVDAAAQIQYDIQEISGMTNASVGLWEIEQWTGVKVDTFVNFLKLPGALGDDEQGGEIVIREAGGLANGAFARTSEVKADNIAEEGILEELRNEVNGSYAHAIDVEASVRMRGLDVGVFGSVEVIGLEGGEELVGDVKMALEGLK</sequence>
<dbReference type="Pfam" id="PF00668">
    <property type="entry name" value="Condensation"/>
    <property type="match status" value="6"/>
</dbReference>
<feature type="domain" description="Carrier" evidence="7">
    <location>
        <begin position="4850"/>
        <end position="4923"/>
    </location>
</feature>
<dbReference type="InterPro" id="IPR045851">
    <property type="entry name" value="AMP-bd_C_sf"/>
</dbReference>
<dbReference type="InterPro" id="IPR010071">
    <property type="entry name" value="AA_adenyl_dom"/>
</dbReference>
<dbReference type="GO" id="GO:0031169">
    <property type="term" value="P:ferrichrome biosynthetic process"/>
    <property type="evidence" value="ECO:0007669"/>
    <property type="project" value="UniProtKB-ARBA"/>
</dbReference>
<keyword evidence="3" id="KW-0597">Phosphoprotein</keyword>
<evidence type="ECO:0000313" key="8">
    <source>
        <dbReference type="EMBL" id="KAF2205603.1"/>
    </source>
</evidence>
<dbReference type="PROSITE" id="PS50075">
    <property type="entry name" value="CARRIER"/>
    <property type="match status" value="5"/>
</dbReference>
<dbReference type="InterPro" id="IPR023213">
    <property type="entry name" value="CAT-like_dom_sf"/>
</dbReference>
<dbReference type="InterPro" id="IPR036736">
    <property type="entry name" value="ACP-like_sf"/>
</dbReference>
<dbReference type="SUPFAM" id="SSF52777">
    <property type="entry name" value="CoA-dependent acyltransferases"/>
    <property type="match status" value="12"/>
</dbReference>
<feature type="compositionally biased region" description="Polar residues" evidence="6">
    <location>
        <begin position="1"/>
        <end position="17"/>
    </location>
</feature>
<evidence type="ECO:0000256" key="6">
    <source>
        <dbReference type="SAM" id="MobiDB-lite"/>
    </source>
</evidence>
<dbReference type="PANTHER" id="PTHR45527">
    <property type="entry name" value="NONRIBOSOMAL PEPTIDE SYNTHETASE"/>
    <property type="match status" value="1"/>
</dbReference>
<dbReference type="Gene3D" id="3.40.50.12780">
    <property type="entry name" value="N-terminal domain of ligase-like"/>
    <property type="match status" value="4"/>
</dbReference>
<dbReference type="Pfam" id="PF00550">
    <property type="entry name" value="PP-binding"/>
    <property type="match status" value="6"/>
</dbReference>
<dbReference type="Proteomes" id="UP000799536">
    <property type="component" value="Unassembled WGS sequence"/>
</dbReference>
<dbReference type="FunFam" id="3.40.50.12780:FF:000024">
    <property type="entry name" value="Nonribosomal siderophore peptide synthase SidC"/>
    <property type="match status" value="2"/>
</dbReference>
<dbReference type="OrthoDB" id="416786at2759"/>
<evidence type="ECO:0000256" key="2">
    <source>
        <dbReference type="ARBA" id="ARBA00022450"/>
    </source>
</evidence>
<dbReference type="InterPro" id="IPR020806">
    <property type="entry name" value="PKS_PP-bd"/>
</dbReference>
<dbReference type="CDD" id="cd19542">
    <property type="entry name" value="CT_NRPS-like"/>
    <property type="match status" value="2"/>
</dbReference>
<accession>A0A9P4JZY5</accession>
<dbReference type="CDD" id="cd05918">
    <property type="entry name" value="A_NRPS_SidN3_like"/>
    <property type="match status" value="4"/>
</dbReference>
<feature type="domain" description="Carrier" evidence="7">
    <location>
        <begin position="1598"/>
        <end position="1675"/>
    </location>
</feature>
<dbReference type="FunFam" id="3.30.300.30:FF:000033">
    <property type="entry name" value="Nonribosomal siderophore peptide synthase SidC"/>
    <property type="match status" value="1"/>
</dbReference>
<dbReference type="NCBIfam" id="TIGR01733">
    <property type="entry name" value="AA-adenyl-dom"/>
    <property type="match status" value="3"/>
</dbReference>
<dbReference type="Gene3D" id="3.30.559.10">
    <property type="entry name" value="Chloramphenicol acetyltransferase-like domain"/>
    <property type="match status" value="6"/>
</dbReference>
<dbReference type="InterPro" id="IPR042099">
    <property type="entry name" value="ANL_N_sf"/>
</dbReference>
<evidence type="ECO:0000256" key="1">
    <source>
        <dbReference type="ARBA" id="ARBA00004924"/>
    </source>
</evidence>
<dbReference type="PROSITE" id="PS00455">
    <property type="entry name" value="AMP_BINDING"/>
    <property type="match status" value="2"/>
</dbReference>
<comment type="caution">
    <text evidence="8">The sequence shown here is derived from an EMBL/GenBank/DDBJ whole genome shotgun (WGS) entry which is preliminary data.</text>
</comment>
<dbReference type="Pfam" id="PF00501">
    <property type="entry name" value="AMP-binding"/>
    <property type="match status" value="4"/>
</dbReference>
<dbReference type="NCBIfam" id="NF003417">
    <property type="entry name" value="PRK04813.1"/>
    <property type="match status" value="4"/>
</dbReference>
<dbReference type="FunFam" id="3.40.50.980:FF:000001">
    <property type="entry name" value="Non-ribosomal peptide synthetase"/>
    <property type="match status" value="2"/>
</dbReference>
<gene>
    <name evidence="8" type="ORF">GQ43DRAFT_467976</name>
</gene>
<comment type="pathway">
    <text evidence="1">Siderophore biosynthesis.</text>
</comment>
<proteinExistence type="inferred from homology"/>
<dbReference type="GO" id="GO:0016874">
    <property type="term" value="F:ligase activity"/>
    <property type="evidence" value="ECO:0007669"/>
    <property type="project" value="UniProtKB-KW"/>
</dbReference>
<dbReference type="GO" id="GO:0010106">
    <property type="term" value="P:cellular response to iron ion starvation"/>
    <property type="evidence" value="ECO:0007669"/>
    <property type="project" value="UniProtKB-ARBA"/>
</dbReference>
<organism evidence="8 9">
    <name type="scientific">Delitschia confertaspora ATCC 74209</name>
    <dbReference type="NCBI Taxonomy" id="1513339"/>
    <lineage>
        <taxon>Eukaryota</taxon>
        <taxon>Fungi</taxon>
        <taxon>Dikarya</taxon>
        <taxon>Ascomycota</taxon>
        <taxon>Pezizomycotina</taxon>
        <taxon>Dothideomycetes</taxon>
        <taxon>Pleosporomycetidae</taxon>
        <taxon>Pleosporales</taxon>
        <taxon>Delitschiaceae</taxon>
        <taxon>Delitschia</taxon>
    </lineage>
</organism>
<comment type="similarity">
    <text evidence="5">Belongs to the NRP synthetase family.</text>
</comment>
<dbReference type="InterPro" id="IPR000873">
    <property type="entry name" value="AMP-dep_synth/lig_dom"/>
</dbReference>